<name>A0A017S2U8_ASPRC</name>
<dbReference type="PRINTS" id="PR00420">
    <property type="entry name" value="RNGMNOXGNASE"/>
</dbReference>
<dbReference type="PANTHER" id="PTHR47178">
    <property type="entry name" value="MONOOXYGENASE, FAD-BINDING"/>
    <property type="match status" value="1"/>
</dbReference>
<feature type="signal peptide" evidence="6">
    <location>
        <begin position="1"/>
        <end position="19"/>
    </location>
</feature>
<keyword evidence="9" id="KW-1185">Reference proteome</keyword>
<evidence type="ECO:0000256" key="2">
    <source>
        <dbReference type="ARBA" id="ARBA00022630"/>
    </source>
</evidence>
<dbReference type="PANTHER" id="PTHR47178:SF5">
    <property type="entry name" value="FAD-BINDING DOMAIN-CONTAINING PROTEIN"/>
    <property type="match status" value="1"/>
</dbReference>
<gene>
    <name evidence="8" type="ORF">EURHEDRAFT_487366</name>
</gene>
<evidence type="ECO:0000256" key="4">
    <source>
        <dbReference type="ARBA" id="ARBA00023002"/>
    </source>
</evidence>
<keyword evidence="6" id="KW-0732">Signal</keyword>
<dbReference type="AlphaFoldDB" id="A0A017S2U8"/>
<dbReference type="GeneID" id="63700707"/>
<keyword evidence="3" id="KW-0274">FAD</keyword>
<organism evidence="8 9">
    <name type="scientific">Aspergillus ruber (strain CBS 135680)</name>
    <dbReference type="NCBI Taxonomy" id="1388766"/>
    <lineage>
        <taxon>Eukaryota</taxon>
        <taxon>Fungi</taxon>
        <taxon>Dikarya</taxon>
        <taxon>Ascomycota</taxon>
        <taxon>Pezizomycotina</taxon>
        <taxon>Eurotiomycetes</taxon>
        <taxon>Eurotiomycetidae</taxon>
        <taxon>Eurotiales</taxon>
        <taxon>Aspergillaceae</taxon>
        <taxon>Aspergillus</taxon>
        <taxon>Aspergillus subgen. Aspergillus</taxon>
    </lineage>
</organism>
<dbReference type="Pfam" id="PF01494">
    <property type="entry name" value="FAD_binding_3"/>
    <property type="match status" value="2"/>
</dbReference>
<dbReference type="OrthoDB" id="47494at2759"/>
<dbReference type="EMBL" id="KK088446">
    <property type="protein sequence ID" value="EYE91358.1"/>
    <property type="molecule type" value="Genomic_DNA"/>
</dbReference>
<evidence type="ECO:0000256" key="6">
    <source>
        <dbReference type="SAM" id="SignalP"/>
    </source>
</evidence>
<feature type="chain" id="PRO_5001495367" evidence="6">
    <location>
        <begin position="20"/>
        <end position="451"/>
    </location>
</feature>
<keyword evidence="5" id="KW-0503">Monooxygenase</keyword>
<evidence type="ECO:0000259" key="7">
    <source>
        <dbReference type="Pfam" id="PF01494"/>
    </source>
</evidence>
<dbReference type="Proteomes" id="UP000019804">
    <property type="component" value="Unassembled WGS sequence"/>
</dbReference>
<proteinExistence type="predicted"/>
<protein>
    <submittedName>
        <fullName evidence="8">FAD/NAD(P)-binding domain-containing protein</fullName>
    </submittedName>
</protein>
<sequence length="451" mass="50519">MAQFKVIVVGGGLAGALLANGLQNNDVDVVVYERDGRDVEREGYQIRLGESAMHGFRACLKDQDIAAISKSFGQSSVSGSTAPTIMNSRCEEILDLTAIPSYAKSFAISRVVLHDILTEPLKSNGLVRYGNTFSRYEIIHDTNGNERVRAYFSDSSFDDCDILIGADGSRSQVNREVGLRNIVSINTHWAFLAKGSLTLDQVYELPSQLRRGPIIVFSKGATLYYSLYLPSPRAEDVDSSRRDERKAFFFWVLSIPRSYSHYKSVAEIPDKFEFCLNFIQDWDPRFAQLLLTAAKDDGTADIFVSPLRASSKPSPRWRNMLEKAAEPSRGHPRVWLIGDAIHAMQANRGQGANQALHDCAEILPELLSLHQEAMTGVPPSTDQVRKACARYEDQMAERAFTWVRKSGGTSIATLDLDGFVGKFVYYVGRIVIPIWSFLYNLFRNPRPEKPW</sequence>
<dbReference type="SUPFAM" id="SSF51905">
    <property type="entry name" value="FAD/NAD(P)-binding domain"/>
    <property type="match status" value="1"/>
</dbReference>
<feature type="domain" description="FAD-binding" evidence="7">
    <location>
        <begin position="4"/>
        <end position="180"/>
    </location>
</feature>
<dbReference type="InterPro" id="IPR036188">
    <property type="entry name" value="FAD/NAD-bd_sf"/>
</dbReference>
<dbReference type="GO" id="GO:0071949">
    <property type="term" value="F:FAD binding"/>
    <property type="evidence" value="ECO:0007669"/>
    <property type="project" value="InterPro"/>
</dbReference>
<evidence type="ECO:0000313" key="8">
    <source>
        <dbReference type="EMBL" id="EYE91358.1"/>
    </source>
</evidence>
<keyword evidence="4" id="KW-0560">Oxidoreductase</keyword>
<evidence type="ECO:0000256" key="1">
    <source>
        <dbReference type="ARBA" id="ARBA00001974"/>
    </source>
</evidence>
<evidence type="ECO:0000256" key="3">
    <source>
        <dbReference type="ARBA" id="ARBA00022827"/>
    </source>
</evidence>
<accession>A0A017S2U8</accession>
<dbReference type="GO" id="GO:0004497">
    <property type="term" value="F:monooxygenase activity"/>
    <property type="evidence" value="ECO:0007669"/>
    <property type="project" value="UniProtKB-KW"/>
</dbReference>
<feature type="domain" description="FAD-binding" evidence="7">
    <location>
        <begin position="316"/>
        <end position="369"/>
    </location>
</feature>
<reference evidence="9" key="1">
    <citation type="journal article" date="2014" name="Nat. Commun.">
        <title>Genomic adaptations of the halophilic Dead Sea filamentous fungus Eurotium rubrum.</title>
        <authorList>
            <person name="Kis-Papo T."/>
            <person name="Weig A.R."/>
            <person name="Riley R."/>
            <person name="Persoh D."/>
            <person name="Salamov A."/>
            <person name="Sun H."/>
            <person name="Lipzen A."/>
            <person name="Wasser S.P."/>
            <person name="Rambold G."/>
            <person name="Grigoriev I.V."/>
            <person name="Nevo E."/>
        </authorList>
    </citation>
    <scope>NUCLEOTIDE SEQUENCE [LARGE SCALE GENOMIC DNA]</scope>
    <source>
        <strain evidence="9">CBS 135680</strain>
    </source>
</reference>
<dbReference type="InterPro" id="IPR002938">
    <property type="entry name" value="FAD-bd"/>
</dbReference>
<keyword evidence="2" id="KW-0285">Flavoprotein</keyword>
<comment type="cofactor">
    <cofactor evidence="1">
        <name>FAD</name>
        <dbReference type="ChEBI" id="CHEBI:57692"/>
    </cofactor>
</comment>
<evidence type="ECO:0000313" key="9">
    <source>
        <dbReference type="Proteomes" id="UP000019804"/>
    </source>
</evidence>
<dbReference type="Gene3D" id="3.50.50.60">
    <property type="entry name" value="FAD/NAD(P)-binding domain"/>
    <property type="match status" value="1"/>
</dbReference>
<dbReference type="RefSeq" id="XP_040635048.1">
    <property type="nucleotide sequence ID" value="XM_040785583.1"/>
</dbReference>
<dbReference type="STRING" id="1388766.A0A017S2U8"/>
<evidence type="ECO:0000256" key="5">
    <source>
        <dbReference type="ARBA" id="ARBA00023033"/>
    </source>
</evidence>
<dbReference type="HOGENOM" id="CLU_009665_3_1_1"/>